<dbReference type="Proteomes" id="UP000596035">
    <property type="component" value="Chromosome"/>
</dbReference>
<name>A0A1Z2XP03_9FIRM</name>
<reference evidence="3" key="2">
    <citation type="submission" date="2017-05" db="EMBL/GenBank/DDBJ databases">
        <title>Improved OligoMM genomes.</title>
        <authorList>
            <person name="Garzetti D."/>
        </authorList>
    </citation>
    <scope>NUCLEOTIDE SEQUENCE [LARGE SCALE GENOMIC DNA]</scope>
    <source>
        <strain evidence="3">KB18</strain>
    </source>
</reference>
<protein>
    <submittedName>
        <fullName evidence="2">YgiT-type zinc finger protein</fullName>
    </submittedName>
</protein>
<proteinExistence type="predicted"/>
<dbReference type="EMBL" id="CP021422">
    <property type="protein sequence ID" value="ASB40172.1"/>
    <property type="molecule type" value="Genomic_DNA"/>
</dbReference>
<evidence type="ECO:0000313" key="4">
    <source>
        <dbReference type="Proteomes" id="UP000596035"/>
    </source>
</evidence>
<reference evidence="2 4" key="3">
    <citation type="submission" date="2020-11" db="EMBL/GenBank/DDBJ databases">
        <title>Closed and high quality bacterial genomes of the OMM12 community.</title>
        <authorList>
            <person name="Marbouty M."/>
            <person name="Lamy-Besnier Q."/>
            <person name="Debarbieux L."/>
            <person name="Koszul R."/>
        </authorList>
    </citation>
    <scope>NUCLEOTIDE SEQUENCE [LARGE SCALE GENOMIC DNA]</scope>
    <source>
        <strain evidence="2 4">KB18</strain>
    </source>
</reference>
<dbReference type="Proteomes" id="UP000196710">
    <property type="component" value="Chromosome"/>
</dbReference>
<sequence>MICPHCGGLLKKDITNNVTPRNGQFIVICGVPCYKCVDCGTVLYRGHVMQRLEKMVNDTPRTAGNVVILDYPDSDMEVYNGH</sequence>
<dbReference type="Gene3D" id="3.10.20.860">
    <property type="match status" value="1"/>
</dbReference>
<dbReference type="InterPro" id="IPR022453">
    <property type="entry name" value="Znf_MqsA-type"/>
</dbReference>
<evidence type="ECO:0000313" key="1">
    <source>
        <dbReference type="EMBL" id="ASB40172.1"/>
    </source>
</evidence>
<organism evidence="2 4">
    <name type="scientific">Acutalibacter muris</name>
    <dbReference type="NCBI Taxonomy" id="1796620"/>
    <lineage>
        <taxon>Bacteria</taxon>
        <taxon>Bacillati</taxon>
        <taxon>Bacillota</taxon>
        <taxon>Clostridia</taxon>
        <taxon>Eubacteriales</taxon>
        <taxon>Acutalibacteraceae</taxon>
        <taxon>Acutalibacter</taxon>
    </lineage>
</organism>
<dbReference type="NCBIfam" id="TIGR03831">
    <property type="entry name" value="YgiT_finger"/>
    <property type="match status" value="1"/>
</dbReference>
<accession>A0A1Z2XP03</accession>
<dbReference type="EMBL" id="CP065321">
    <property type="protein sequence ID" value="QQR29457.1"/>
    <property type="molecule type" value="Genomic_DNA"/>
</dbReference>
<evidence type="ECO:0000313" key="3">
    <source>
        <dbReference type="Proteomes" id="UP000196710"/>
    </source>
</evidence>
<dbReference type="AlphaFoldDB" id="A0A1Z2XP03"/>
<evidence type="ECO:0000313" key="2">
    <source>
        <dbReference type="EMBL" id="QQR29457.1"/>
    </source>
</evidence>
<dbReference type="KEGG" id="amur:ADH66_05570"/>
<gene>
    <name evidence="1" type="ORF">ADH66_05570</name>
    <name evidence="2" type="ORF">I5Q82_15650</name>
</gene>
<reference evidence="1" key="1">
    <citation type="journal article" date="2017" name="Genome Announc.">
        <title>High-Quality Whole-Genome Sequences of the Oligo-Mouse-Microbiota Bacterial Community.</title>
        <authorList>
            <person name="Garzetti D."/>
            <person name="Brugiroux S."/>
            <person name="Bunk B."/>
            <person name="Pukall R."/>
            <person name="McCoy K.D."/>
            <person name="Macpherson A.J."/>
            <person name="Stecher B."/>
        </authorList>
    </citation>
    <scope>NUCLEOTIDE SEQUENCE</scope>
    <source>
        <strain evidence="1">KB18</strain>
    </source>
</reference>
<keyword evidence="3" id="KW-1185">Reference proteome</keyword>